<proteinExistence type="predicted"/>
<dbReference type="CDD" id="cd06223">
    <property type="entry name" value="PRTases_typeI"/>
    <property type="match status" value="1"/>
</dbReference>
<dbReference type="InterPro" id="IPR005946">
    <property type="entry name" value="Rib-P_diPkinase"/>
</dbReference>
<comment type="caution">
    <text evidence="9">The sequence shown here is derived from an EMBL/GenBank/DDBJ whole genome shotgun (WGS) entry which is preliminary data.</text>
</comment>
<evidence type="ECO:0000256" key="2">
    <source>
        <dbReference type="ARBA" id="ARBA00022679"/>
    </source>
</evidence>
<dbReference type="GO" id="GO:0006164">
    <property type="term" value="P:purine nucleotide biosynthetic process"/>
    <property type="evidence" value="ECO:0007669"/>
    <property type="project" value="TreeGrafter"/>
</dbReference>
<protein>
    <recommendedName>
        <fullName evidence="1">ribose-phosphate diphosphokinase</fullName>
        <ecNumber evidence="1">2.7.6.1</ecNumber>
    </recommendedName>
</protein>
<dbReference type="Pfam" id="PF13793">
    <property type="entry name" value="Pribosyltran_N"/>
    <property type="match status" value="1"/>
</dbReference>
<dbReference type="AlphaFoldDB" id="A0A5S4YW16"/>
<name>A0A5S4YW16_9BRAD</name>
<dbReference type="GO" id="GO:0004749">
    <property type="term" value="F:ribose phosphate diphosphokinase activity"/>
    <property type="evidence" value="ECO:0007669"/>
    <property type="project" value="UniProtKB-EC"/>
</dbReference>
<organism evidence="9 10">
    <name type="scientific">Bradyrhizobium hipponense</name>
    <dbReference type="NCBI Taxonomy" id="2605638"/>
    <lineage>
        <taxon>Bacteria</taxon>
        <taxon>Pseudomonadati</taxon>
        <taxon>Pseudomonadota</taxon>
        <taxon>Alphaproteobacteria</taxon>
        <taxon>Hyphomicrobiales</taxon>
        <taxon>Nitrobacteraceae</taxon>
        <taxon>Bradyrhizobium</taxon>
    </lineage>
</organism>
<keyword evidence="10" id="KW-1185">Reference proteome</keyword>
<evidence type="ECO:0000313" key="10">
    <source>
        <dbReference type="Proteomes" id="UP000324797"/>
    </source>
</evidence>
<keyword evidence="3" id="KW-0545">Nucleotide biosynthesis</keyword>
<keyword evidence="2" id="KW-0808">Transferase</keyword>
<dbReference type="EMBL" id="VSTH01000014">
    <property type="protein sequence ID" value="TYO67777.1"/>
    <property type="molecule type" value="Genomic_DNA"/>
</dbReference>
<keyword evidence="4" id="KW-0547">Nucleotide-binding</keyword>
<dbReference type="EC" id="2.7.6.1" evidence="1"/>
<evidence type="ECO:0000256" key="7">
    <source>
        <dbReference type="ARBA" id="ARBA00049535"/>
    </source>
</evidence>
<sequence length="317" mass="33926">MHTPVIFGCEASRPEAERIAGCLGTSLAEHEERAFEDGERRMRPLADTRGRDALIIQSLHDGPSRSVHDKLCDVLLLAGALKDSGAARVILIAPYLCYARQDRRTKPGEALSLRYIAQLIEAAGVDAIVTLDVHNPAAFENAFRIPAVNIECAQLFATHFGKALADQDIEVISPDIGGVKRAEQFRDALSTTMNEDVELGALGKRRLDHIVSAEGIPSGVRERTVVIFDDMIASGSTMLRAVKACRRGGAAYVILAATHGLFLPGAQKLVASGSVDRIIVSDTIPPFRLDAGLVAEKITILSASQSIADGIRSIVAA</sequence>
<feature type="domain" description="Ribose-phosphate pyrophosphokinase N-terminal" evidence="8">
    <location>
        <begin position="5"/>
        <end position="124"/>
    </location>
</feature>
<dbReference type="FunFam" id="3.40.50.2020:FF:000014">
    <property type="entry name" value="Ribose-phosphate pyrophosphokinase 1"/>
    <property type="match status" value="1"/>
</dbReference>
<evidence type="ECO:0000313" key="9">
    <source>
        <dbReference type="EMBL" id="TYO67777.1"/>
    </source>
</evidence>
<evidence type="ECO:0000256" key="6">
    <source>
        <dbReference type="ARBA" id="ARBA00022840"/>
    </source>
</evidence>
<dbReference type="InterPro" id="IPR029099">
    <property type="entry name" value="Pribosyltran_N"/>
</dbReference>
<evidence type="ECO:0000256" key="4">
    <source>
        <dbReference type="ARBA" id="ARBA00022741"/>
    </source>
</evidence>
<dbReference type="RefSeq" id="WP_148737663.1">
    <property type="nucleotide sequence ID" value="NZ_VSTH01000014.1"/>
</dbReference>
<evidence type="ECO:0000259" key="8">
    <source>
        <dbReference type="Pfam" id="PF13793"/>
    </source>
</evidence>
<dbReference type="Pfam" id="PF14572">
    <property type="entry name" value="Pribosyl_synth"/>
    <property type="match status" value="1"/>
</dbReference>
<keyword evidence="6" id="KW-0067">ATP-binding</keyword>
<dbReference type="NCBIfam" id="TIGR01251">
    <property type="entry name" value="ribP_PPkin"/>
    <property type="match status" value="1"/>
</dbReference>
<reference evidence="9 10" key="1">
    <citation type="submission" date="2019-08" db="EMBL/GenBank/DDBJ databases">
        <title>Bradyrhizobium hipponensis sp. nov., a rhizobium isolated from a Lupinus angustifolius root nodule in Tunisia.</title>
        <authorList>
            <person name="Off K."/>
            <person name="Rejili M."/>
            <person name="Mars M."/>
            <person name="Brachmann A."/>
            <person name="Marin M."/>
        </authorList>
    </citation>
    <scope>NUCLEOTIDE SEQUENCE [LARGE SCALE GENOMIC DNA]</scope>
    <source>
        <strain evidence="10">aSej3</strain>
    </source>
</reference>
<accession>A0A5S4YW16</accession>
<dbReference type="SMART" id="SM01400">
    <property type="entry name" value="Pribosyltran_N"/>
    <property type="match status" value="1"/>
</dbReference>
<keyword evidence="5 9" id="KW-0418">Kinase</keyword>
<evidence type="ECO:0000256" key="5">
    <source>
        <dbReference type="ARBA" id="ARBA00022777"/>
    </source>
</evidence>
<evidence type="ECO:0000256" key="3">
    <source>
        <dbReference type="ARBA" id="ARBA00022727"/>
    </source>
</evidence>
<dbReference type="GO" id="GO:0005524">
    <property type="term" value="F:ATP binding"/>
    <property type="evidence" value="ECO:0007669"/>
    <property type="project" value="UniProtKB-KW"/>
</dbReference>
<gene>
    <name evidence="9" type="ORF">FXV83_03100</name>
</gene>
<dbReference type="Gene3D" id="3.40.50.2020">
    <property type="match status" value="2"/>
</dbReference>
<dbReference type="InterPro" id="IPR000836">
    <property type="entry name" value="PRTase_dom"/>
</dbReference>
<dbReference type="PANTHER" id="PTHR10210">
    <property type="entry name" value="RIBOSE-PHOSPHATE DIPHOSPHOKINASE FAMILY MEMBER"/>
    <property type="match status" value="1"/>
</dbReference>
<dbReference type="SUPFAM" id="SSF53271">
    <property type="entry name" value="PRTase-like"/>
    <property type="match status" value="2"/>
</dbReference>
<dbReference type="GO" id="GO:0000287">
    <property type="term" value="F:magnesium ion binding"/>
    <property type="evidence" value="ECO:0007669"/>
    <property type="project" value="InterPro"/>
</dbReference>
<dbReference type="GO" id="GO:0002189">
    <property type="term" value="C:ribose phosphate diphosphokinase complex"/>
    <property type="evidence" value="ECO:0007669"/>
    <property type="project" value="TreeGrafter"/>
</dbReference>
<dbReference type="PANTHER" id="PTHR10210:SF32">
    <property type="entry name" value="RIBOSE-PHOSPHATE PYROPHOSPHOKINASE 2"/>
    <property type="match status" value="1"/>
</dbReference>
<dbReference type="GO" id="GO:0006015">
    <property type="term" value="P:5-phosphoribose 1-diphosphate biosynthetic process"/>
    <property type="evidence" value="ECO:0007669"/>
    <property type="project" value="TreeGrafter"/>
</dbReference>
<dbReference type="InterPro" id="IPR029057">
    <property type="entry name" value="PRTase-like"/>
</dbReference>
<dbReference type="Proteomes" id="UP000324797">
    <property type="component" value="Unassembled WGS sequence"/>
</dbReference>
<dbReference type="GO" id="GO:0016301">
    <property type="term" value="F:kinase activity"/>
    <property type="evidence" value="ECO:0007669"/>
    <property type="project" value="UniProtKB-KW"/>
</dbReference>
<dbReference type="GO" id="GO:0005737">
    <property type="term" value="C:cytoplasm"/>
    <property type="evidence" value="ECO:0007669"/>
    <property type="project" value="TreeGrafter"/>
</dbReference>
<comment type="catalytic activity">
    <reaction evidence="7">
        <text>D-ribose 5-phosphate + ATP = 5-phospho-alpha-D-ribose 1-diphosphate + AMP + H(+)</text>
        <dbReference type="Rhea" id="RHEA:15609"/>
        <dbReference type="ChEBI" id="CHEBI:15378"/>
        <dbReference type="ChEBI" id="CHEBI:30616"/>
        <dbReference type="ChEBI" id="CHEBI:58017"/>
        <dbReference type="ChEBI" id="CHEBI:78346"/>
        <dbReference type="ChEBI" id="CHEBI:456215"/>
        <dbReference type="EC" id="2.7.6.1"/>
    </reaction>
</comment>
<evidence type="ECO:0000256" key="1">
    <source>
        <dbReference type="ARBA" id="ARBA00013247"/>
    </source>
</evidence>